<keyword evidence="1" id="KW-0812">Transmembrane</keyword>
<dbReference type="Proteomes" id="UP000037982">
    <property type="component" value="Unassembled WGS sequence"/>
</dbReference>
<keyword evidence="1" id="KW-1133">Transmembrane helix</keyword>
<comment type="caution">
    <text evidence="2">The sequence shown here is derived from an EMBL/GenBank/DDBJ whole genome shotgun (WGS) entry which is preliminary data.</text>
</comment>
<dbReference type="PATRIC" id="fig|66876.3.peg.5647"/>
<reference evidence="3" key="1">
    <citation type="submission" date="2015-07" db="EMBL/GenBank/DDBJ databases">
        <authorList>
            <person name="Ju K.-S."/>
            <person name="Doroghazi J.R."/>
            <person name="Metcalf W.W."/>
        </authorList>
    </citation>
    <scope>NUCLEOTIDE SEQUENCE [LARGE SCALE GENOMIC DNA]</scope>
    <source>
        <strain evidence="3">NRRL ISP-5002</strain>
    </source>
</reference>
<keyword evidence="3" id="KW-1185">Reference proteome</keyword>
<dbReference type="AlphaFoldDB" id="A0A0N0XV11"/>
<feature type="transmembrane region" description="Helical" evidence="1">
    <location>
        <begin position="6"/>
        <end position="27"/>
    </location>
</feature>
<accession>A0A0N0XV11</accession>
<proteinExistence type="predicted"/>
<evidence type="ECO:0000313" key="2">
    <source>
        <dbReference type="EMBL" id="KPC61184.1"/>
    </source>
</evidence>
<evidence type="ECO:0000313" key="3">
    <source>
        <dbReference type="Proteomes" id="UP000037982"/>
    </source>
</evidence>
<dbReference type="RefSeq" id="WP_053925961.1">
    <property type="nucleotide sequence ID" value="NZ_LGKG01000151.1"/>
</dbReference>
<keyword evidence="1" id="KW-0472">Membrane</keyword>
<evidence type="ECO:0000256" key="1">
    <source>
        <dbReference type="SAM" id="Phobius"/>
    </source>
</evidence>
<organism evidence="2 3">
    <name type="scientific">Streptomyces chattanoogensis</name>
    <dbReference type="NCBI Taxonomy" id="66876"/>
    <lineage>
        <taxon>Bacteria</taxon>
        <taxon>Bacillati</taxon>
        <taxon>Actinomycetota</taxon>
        <taxon>Actinomycetes</taxon>
        <taxon>Kitasatosporales</taxon>
        <taxon>Streptomycetaceae</taxon>
        <taxon>Streptomyces</taxon>
    </lineage>
</organism>
<sequence length="78" mass="8328">MSGSTVIPIAILLIAFTSVVAIVTSYFKLQRHRADAAALAEYRELAAQVTAGQQAIDTRLTELGDRVAAVEKLLRSVG</sequence>
<protein>
    <submittedName>
        <fullName evidence="2">Uncharacterized protein</fullName>
    </submittedName>
</protein>
<dbReference type="EMBL" id="LGKG01000151">
    <property type="protein sequence ID" value="KPC61184.1"/>
    <property type="molecule type" value="Genomic_DNA"/>
</dbReference>
<gene>
    <name evidence="2" type="ORF">ADL29_25755</name>
</gene>
<name>A0A0N0XV11_9ACTN</name>